<dbReference type="KEGG" id="oni:Osc7112_5802"/>
<dbReference type="EMBL" id="CP003614">
    <property type="protein sequence ID" value="AFZ10010.1"/>
    <property type="molecule type" value="Genomic_DNA"/>
</dbReference>
<organism evidence="2 3">
    <name type="scientific">Phormidium nigroviride PCC 7112</name>
    <dbReference type="NCBI Taxonomy" id="179408"/>
    <lineage>
        <taxon>Bacteria</taxon>
        <taxon>Bacillati</taxon>
        <taxon>Cyanobacteriota</taxon>
        <taxon>Cyanophyceae</taxon>
        <taxon>Oscillatoriophycideae</taxon>
        <taxon>Oscillatoriales</taxon>
        <taxon>Oscillatoriaceae</taxon>
        <taxon>Phormidium</taxon>
    </lineage>
</organism>
<sequence length="62" mass="6882">MPAAKDAGGKAGDRRVGSNFERPKDMVQRAEQRIYTVYVKNLILKNQNWSGVMGQGEVVTNT</sequence>
<feature type="region of interest" description="Disordered" evidence="1">
    <location>
        <begin position="1"/>
        <end position="24"/>
    </location>
</feature>
<protein>
    <submittedName>
        <fullName evidence="2">Uncharacterized protein</fullName>
    </submittedName>
</protein>
<evidence type="ECO:0000313" key="3">
    <source>
        <dbReference type="Proteomes" id="UP000010478"/>
    </source>
</evidence>
<dbReference type="STRING" id="179408.Osc7112_5802"/>
<keyword evidence="3" id="KW-1185">Reference proteome</keyword>
<name>K9VS24_9CYAN</name>
<gene>
    <name evidence="2" type="ORF">Osc7112_5802</name>
</gene>
<evidence type="ECO:0000256" key="1">
    <source>
        <dbReference type="SAM" id="MobiDB-lite"/>
    </source>
</evidence>
<proteinExistence type="predicted"/>
<dbReference type="HOGENOM" id="CLU_2899811_0_0_3"/>
<reference evidence="2 3" key="1">
    <citation type="submission" date="2012-05" db="EMBL/GenBank/DDBJ databases">
        <title>Finished chromosome of genome of Oscillatoria sp. PCC 7112.</title>
        <authorList>
            <consortium name="US DOE Joint Genome Institute"/>
            <person name="Gugger M."/>
            <person name="Coursin T."/>
            <person name="Rippka R."/>
            <person name="Tandeau De Marsac N."/>
            <person name="Huntemann M."/>
            <person name="Wei C.-L."/>
            <person name="Han J."/>
            <person name="Detter J.C."/>
            <person name="Han C."/>
            <person name="Tapia R."/>
            <person name="Davenport K."/>
            <person name="Daligault H."/>
            <person name="Erkkila T."/>
            <person name="Gu W."/>
            <person name="Munk A.C.C."/>
            <person name="Teshima H."/>
            <person name="Xu Y."/>
            <person name="Chain P."/>
            <person name="Chen A."/>
            <person name="Krypides N."/>
            <person name="Mavromatis K."/>
            <person name="Markowitz V."/>
            <person name="Szeto E."/>
            <person name="Ivanova N."/>
            <person name="Mikhailova N."/>
            <person name="Ovchinnikova G."/>
            <person name="Pagani I."/>
            <person name="Pati A."/>
            <person name="Goodwin L."/>
            <person name="Peters L."/>
            <person name="Pitluck S."/>
            <person name="Woyke T."/>
            <person name="Kerfeld C."/>
        </authorList>
    </citation>
    <scope>NUCLEOTIDE SEQUENCE [LARGE SCALE GENOMIC DNA]</scope>
    <source>
        <strain evidence="2 3">PCC 7112</strain>
    </source>
</reference>
<feature type="compositionally biased region" description="Basic and acidic residues" evidence="1">
    <location>
        <begin position="7"/>
        <end position="24"/>
    </location>
</feature>
<dbReference type="AlphaFoldDB" id="K9VS24"/>
<dbReference type="RefSeq" id="WP_015179211.1">
    <property type="nucleotide sequence ID" value="NC_019729.1"/>
</dbReference>
<evidence type="ECO:0000313" key="2">
    <source>
        <dbReference type="EMBL" id="AFZ10010.1"/>
    </source>
</evidence>
<dbReference type="Proteomes" id="UP000010478">
    <property type="component" value="Chromosome"/>
</dbReference>
<accession>K9VS24</accession>